<dbReference type="SUPFAM" id="SSF52047">
    <property type="entry name" value="RNI-like"/>
    <property type="match status" value="1"/>
</dbReference>
<dbReference type="PANTHER" id="PTHR31215">
    <property type="entry name" value="OS05G0510400 PROTEIN-RELATED"/>
    <property type="match status" value="1"/>
</dbReference>
<gene>
    <name evidence="2" type="ORF">CSSPTR1EN2_LOCUS23542</name>
</gene>
<proteinExistence type="predicted"/>
<evidence type="ECO:0000313" key="2">
    <source>
        <dbReference type="EMBL" id="CAK9237142.1"/>
    </source>
</evidence>
<evidence type="ECO:0000259" key="1">
    <source>
        <dbReference type="SMART" id="SM00256"/>
    </source>
</evidence>
<organism evidence="2 3">
    <name type="scientific">Sphagnum troendelagicum</name>
    <dbReference type="NCBI Taxonomy" id="128251"/>
    <lineage>
        <taxon>Eukaryota</taxon>
        <taxon>Viridiplantae</taxon>
        <taxon>Streptophyta</taxon>
        <taxon>Embryophyta</taxon>
        <taxon>Bryophyta</taxon>
        <taxon>Sphagnophytina</taxon>
        <taxon>Sphagnopsida</taxon>
        <taxon>Sphagnales</taxon>
        <taxon>Sphagnaceae</taxon>
        <taxon>Sphagnum</taxon>
    </lineage>
</organism>
<dbReference type="Proteomes" id="UP001497512">
    <property type="component" value="Chromosome 9"/>
</dbReference>
<evidence type="ECO:0000313" key="3">
    <source>
        <dbReference type="Proteomes" id="UP001497512"/>
    </source>
</evidence>
<dbReference type="InterPro" id="IPR001810">
    <property type="entry name" value="F-box_dom"/>
</dbReference>
<keyword evidence="3" id="KW-1185">Reference proteome</keyword>
<dbReference type="EMBL" id="OZ019901">
    <property type="protein sequence ID" value="CAK9237142.1"/>
    <property type="molecule type" value="Genomic_DNA"/>
</dbReference>
<dbReference type="InterPro" id="IPR032675">
    <property type="entry name" value="LRR_dom_sf"/>
</dbReference>
<dbReference type="InterPro" id="IPR044809">
    <property type="entry name" value="AUF1-like"/>
</dbReference>
<feature type="domain" description="F-box" evidence="1">
    <location>
        <begin position="15"/>
        <end position="56"/>
    </location>
</feature>
<sequence>MINMNITTPFTLQVLPEHLQEDIVNRLEDAAHIARAKCVCKSLRDVADHVRSLRIICKEEYHASVRNEIPTIVIPRVDGKSKASTSKAVIGGTATGRDHQAATAISRATQPHEADHQLILQKLSLRDDDNNSGSFPNSQSSKKHKFEGEFHPVIEEHPPQIAAAAAGGETTAITSAGASSNNNKVEPIFFRHLVPEILRKTKCVVRLWIEIDPKLQSKKVADGERVFTDHWLTDPLKVNKWIPFVQATLQDLCIVDYGQQAISRPSSLLTILSQTCLNLKTLDLRHMFLGTKDCKDMPQLTSLSLHWVKVDPADNVLQEINKRMMNLQTLAMLRVVGVEQGHLTLAKLKILCLGLTNKAKSVRIELPNLVTLQLKMKCPEVLQIQAPALKHIAFNLEILDSSLVGFEKIHDLQDVLYGASNFTTLSKLVRYNRLVTKTFLDIPCMSASEDGERWRVLKQVLLNIPPFETLHSECPNMQVLNVGPGLWHSMETAHYSSLMEVPAWPPNIITRLILHMIPQKLAESVDIVRLFVKGMPKLQVLEVKVQKNSPVDYDTFINAIKSHVTHLNFRPGKWTGSLDFSCFRF</sequence>
<dbReference type="InterPro" id="IPR036047">
    <property type="entry name" value="F-box-like_dom_sf"/>
</dbReference>
<dbReference type="SMART" id="SM00256">
    <property type="entry name" value="FBOX"/>
    <property type="match status" value="1"/>
</dbReference>
<accession>A0ABP0V3W1</accession>
<name>A0ABP0V3W1_9BRYO</name>
<dbReference type="Gene3D" id="3.80.10.10">
    <property type="entry name" value="Ribonuclease Inhibitor"/>
    <property type="match status" value="1"/>
</dbReference>
<reference evidence="2" key="1">
    <citation type="submission" date="2024-02" db="EMBL/GenBank/DDBJ databases">
        <authorList>
            <consortium name="ELIXIR-Norway"/>
            <consortium name="Elixir Norway"/>
        </authorList>
    </citation>
    <scope>NUCLEOTIDE SEQUENCE</scope>
</reference>
<protein>
    <recommendedName>
        <fullName evidence="1">F-box domain-containing protein</fullName>
    </recommendedName>
</protein>
<dbReference type="SUPFAM" id="SSF81383">
    <property type="entry name" value="F-box domain"/>
    <property type="match status" value="1"/>
</dbReference>